<protein>
    <submittedName>
        <fullName evidence="1">Uncharacterized protein</fullName>
    </submittedName>
</protein>
<dbReference type="AlphaFoldDB" id="A0A9X9M8N9"/>
<reference evidence="1 2" key="1">
    <citation type="submission" date="2018-10" db="EMBL/GenBank/DDBJ databases">
        <authorList>
            <person name="Ekblom R."/>
            <person name="Jareborg N."/>
        </authorList>
    </citation>
    <scope>NUCLEOTIDE SEQUENCE [LARGE SCALE GENOMIC DNA]</scope>
    <source>
        <tissue evidence="1">Muscle</tissue>
    </source>
</reference>
<evidence type="ECO:0000313" key="1">
    <source>
        <dbReference type="EMBL" id="VCX39429.1"/>
    </source>
</evidence>
<name>A0A9X9M8N9_GULGU</name>
<accession>A0A9X9M8N9</accession>
<dbReference type="Proteomes" id="UP000269945">
    <property type="component" value="Unassembled WGS sequence"/>
</dbReference>
<gene>
    <name evidence="1" type="ORF">BN2614_LOCUS1</name>
</gene>
<sequence length="130" mass="14171">AVFSQLPAQWACCRCRPVSAQVSLLLAGPDREREWGGGRGWEERGCTLPPAAPFGIRPWTPHTPPRRFGSYALSAGLSRSAHAVSGQDWWHHTSLPGSFQSSDVLLVLRVCQRGPEAQGGSPLWSLRLGE</sequence>
<keyword evidence="2" id="KW-1185">Reference proteome</keyword>
<evidence type="ECO:0000313" key="2">
    <source>
        <dbReference type="Proteomes" id="UP000269945"/>
    </source>
</evidence>
<comment type="caution">
    <text evidence="1">The sequence shown here is derived from an EMBL/GenBank/DDBJ whole genome shotgun (WGS) entry which is preliminary data.</text>
</comment>
<feature type="non-terminal residue" evidence="1">
    <location>
        <position position="1"/>
    </location>
</feature>
<proteinExistence type="predicted"/>
<dbReference type="EMBL" id="CYRY02044465">
    <property type="protein sequence ID" value="VCX39429.1"/>
    <property type="molecule type" value="Genomic_DNA"/>
</dbReference>
<organism evidence="1 2">
    <name type="scientific">Gulo gulo</name>
    <name type="common">Wolverine</name>
    <name type="synonym">Gluton</name>
    <dbReference type="NCBI Taxonomy" id="48420"/>
    <lineage>
        <taxon>Eukaryota</taxon>
        <taxon>Metazoa</taxon>
        <taxon>Chordata</taxon>
        <taxon>Craniata</taxon>
        <taxon>Vertebrata</taxon>
        <taxon>Euteleostomi</taxon>
        <taxon>Mammalia</taxon>
        <taxon>Eutheria</taxon>
        <taxon>Laurasiatheria</taxon>
        <taxon>Carnivora</taxon>
        <taxon>Caniformia</taxon>
        <taxon>Musteloidea</taxon>
        <taxon>Mustelidae</taxon>
        <taxon>Guloninae</taxon>
        <taxon>Gulo</taxon>
    </lineage>
</organism>